<dbReference type="InterPro" id="IPR025470">
    <property type="entry name" value="DUF4321"/>
</dbReference>
<evidence type="ECO:0000313" key="2">
    <source>
        <dbReference type="EMBL" id="GAA0747573.1"/>
    </source>
</evidence>
<comment type="caution">
    <text evidence="2">The sequence shown here is derived from an EMBL/GenBank/DDBJ whole genome shotgun (WGS) entry which is preliminary data.</text>
</comment>
<proteinExistence type="predicted"/>
<sequence>MKGIEKSKSLFGVFILLGAILGSISGEIIGNNFSVLSFLKSSYTIGTTSPMALNLKVFNLTLGLSININIMTIIGIIVSILLYRK</sequence>
<feature type="transmembrane region" description="Helical" evidence="1">
    <location>
        <begin position="60"/>
        <end position="83"/>
    </location>
</feature>
<organism evidence="2 3">
    <name type="scientific">Clostridium oceanicum</name>
    <dbReference type="NCBI Taxonomy" id="1543"/>
    <lineage>
        <taxon>Bacteria</taxon>
        <taxon>Bacillati</taxon>
        <taxon>Bacillota</taxon>
        <taxon>Clostridia</taxon>
        <taxon>Eubacteriales</taxon>
        <taxon>Clostridiaceae</taxon>
        <taxon>Clostridium</taxon>
    </lineage>
</organism>
<keyword evidence="1" id="KW-0472">Membrane</keyword>
<keyword evidence="1" id="KW-1133">Transmembrane helix</keyword>
<gene>
    <name evidence="2" type="ORF">GCM10008906_36840</name>
</gene>
<evidence type="ECO:0000313" key="3">
    <source>
        <dbReference type="Proteomes" id="UP001501510"/>
    </source>
</evidence>
<evidence type="ECO:0000256" key="1">
    <source>
        <dbReference type="SAM" id="Phobius"/>
    </source>
</evidence>
<dbReference type="EMBL" id="BAAACG010000019">
    <property type="protein sequence ID" value="GAA0747573.1"/>
    <property type="molecule type" value="Genomic_DNA"/>
</dbReference>
<name>A0ABN1JW07_9CLOT</name>
<accession>A0ABN1JW07</accession>
<keyword evidence="1" id="KW-0812">Transmembrane</keyword>
<protein>
    <submittedName>
        <fullName evidence="2">DUF4321 domain-containing protein</fullName>
    </submittedName>
</protein>
<dbReference type="RefSeq" id="WP_343764171.1">
    <property type="nucleotide sequence ID" value="NZ_BAAACG010000019.1"/>
</dbReference>
<keyword evidence="3" id="KW-1185">Reference proteome</keyword>
<reference evidence="2 3" key="1">
    <citation type="journal article" date="2019" name="Int. J. Syst. Evol. Microbiol.">
        <title>The Global Catalogue of Microorganisms (GCM) 10K type strain sequencing project: providing services to taxonomists for standard genome sequencing and annotation.</title>
        <authorList>
            <consortium name="The Broad Institute Genomics Platform"/>
            <consortium name="The Broad Institute Genome Sequencing Center for Infectious Disease"/>
            <person name="Wu L."/>
            <person name="Ma J."/>
        </authorList>
    </citation>
    <scope>NUCLEOTIDE SEQUENCE [LARGE SCALE GENOMIC DNA]</scope>
    <source>
        <strain evidence="2 3">JCM 1407</strain>
    </source>
</reference>
<dbReference type="Proteomes" id="UP001501510">
    <property type="component" value="Unassembled WGS sequence"/>
</dbReference>
<dbReference type="Pfam" id="PF14209">
    <property type="entry name" value="DUF4321"/>
    <property type="match status" value="1"/>
</dbReference>